<sequence length="369" mass="42884">MSKNYYVQNELKEIGFTKSLINKYLPNPDKTEKNKHSKKKPIKLFLAERVHSIQQSEEFKNDLNGLKNRKNSATIASSKTIKTKQQRIVKFANSLNIRINNTKKITDLIDEALDDRYNYILEREGIHSKRLKDFSSFDDEYKLRRTANYIKYNYSNYSSLTNEVEGKVGIGIAILIIEKKFYIELGSVYPSLKEYCDDELEKMSCPTLAYEETPPNEKISRELYIGDLDRDGIVKVRQEQARLKSLLTNGKPEGQCCFCHKIYPTDFLRCAHIKKRSECLDEEKININVVMLNCPICDSLYEQGYIGVENGSVITLRKERIAKDLLNLITDIEGNICLIYSTKNSHFFSWHIEFHTQSILSGKRKTRQI</sequence>
<evidence type="ECO:0008006" key="3">
    <source>
        <dbReference type="Google" id="ProtNLM"/>
    </source>
</evidence>
<evidence type="ECO:0000313" key="1">
    <source>
        <dbReference type="EMBL" id="TWI91297.1"/>
    </source>
</evidence>
<dbReference type="Proteomes" id="UP000316778">
    <property type="component" value="Unassembled WGS sequence"/>
</dbReference>
<reference evidence="1 2" key="1">
    <citation type="journal article" date="2013" name="Stand. Genomic Sci.">
        <title>Genomic Encyclopedia of Type Strains, Phase I: The one thousand microbial genomes (KMG-I) project.</title>
        <authorList>
            <person name="Kyrpides N.C."/>
            <person name="Woyke T."/>
            <person name="Eisen J.A."/>
            <person name="Garrity G."/>
            <person name="Lilburn T.G."/>
            <person name="Beck B.J."/>
            <person name="Whitman W.B."/>
            <person name="Hugenholtz P."/>
            <person name="Klenk H.P."/>
        </authorList>
    </citation>
    <scope>NUCLEOTIDE SEQUENCE [LARGE SCALE GENOMIC DNA]</scope>
    <source>
        <strain evidence="1 2">DSM 13484</strain>
    </source>
</reference>
<keyword evidence="2" id="KW-1185">Reference proteome</keyword>
<dbReference type="RefSeq" id="WP_145710452.1">
    <property type="nucleotide sequence ID" value="NZ_BAAAFY010000001.1"/>
</dbReference>
<accession>A0A562TCK9</accession>
<dbReference type="AlphaFoldDB" id="A0A562TCK9"/>
<evidence type="ECO:0000313" key="2">
    <source>
        <dbReference type="Proteomes" id="UP000316778"/>
    </source>
</evidence>
<gene>
    <name evidence="1" type="ORF">LX66_0663</name>
</gene>
<organism evidence="1 2">
    <name type="scientific">Chitinophaga japonensis</name>
    <name type="common">Flexibacter japonensis</name>
    <dbReference type="NCBI Taxonomy" id="104662"/>
    <lineage>
        <taxon>Bacteria</taxon>
        <taxon>Pseudomonadati</taxon>
        <taxon>Bacteroidota</taxon>
        <taxon>Chitinophagia</taxon>
        <taxon>Chitinophagales</taxon>
        <taxon>Chitinophagaceae</taxon>
        <taxon>Chitinophaga</taxon>
    </lineage>
</organism>
<proteinExistence type="predicted"/>
<comment type="caution">
    <text evidence="1">The sequence shown here is derived from an EMBL/GenBank/DDBJ whole genome shotgun (WGS) entry which is preliminary data.</text>
</comment>
<dbReference type="EMBL" id="VLLG01000002">
    <property type="protein sequence ID" value="TWI91297.1"/>
    <property type="molecule type" value="Genomic_DNA"/>
</dbReference>
<name>A0A562TCK9_CHIJA</name>
<protein>
    <recommendedName>
        <fullName evidence="3">HNH endonuclease</fullName>
    </recommendedName>
</protein>
<dbReference type="OrthoDB" id="3650427at2"/>